<dbReference type="EMBL" id="NHYD01001635">
    <property type="protein sequence ID" value="PPQ90399.1"/>
    <property type="molecule type" value="Genomic_DNA"/>
</dbReference>
<feature type="domain" description="RING-type" evidence="2">
    <location>
        <begin position="8"/>
        <end position="34"/>
    </location>
</feature>
<proteinExistence type="predicted"/>
<dbReference type="InParanoid" id="A0A409XI19"/>
<dbReference type="PROSITE" id="PS50089">
    <property type="entry name" value="ZF_RING_2"/>
    <property type="match status" value="1"/>
</dbReference>
<dbReference type="Proteomes" id="UP000283269">
    <property type="component" value="Unassembled WGS sequence"/>
</dbReference>
<dbReference type="InterPro" id="IPR001841">
    <property type="entry name" value="Znf_RING"/>
</dbReference>
<keyword evidence="1" id="KW-0862">Zinc</keyword>
<evidence type="ECO:0000313" key="3">
    <source>
        <dbReference type="EMBL" id="PPQ90399.1"/>
    </source>
</evidence>
<reference evidence="3 4" key="1">
    <citation type="journal article" date="2018" name="Evol. Lett.">
        <title>Horizontal gene cluster transfer increased hallucinogenic mushroom diversity.</title>
        <authorList>
            <person name="Reynolds H.T."/>
            <person name="Vijayakumar V."/>
            <person name="Gluck-Thaler E."/>
            <person name="Korotkin H.B."/>
            <person name="Matheny P.B."/>
            <person name="Slot J.C."/>
        </authorList>
    </citation>
    <scope>NUCLEOTIDE SEQUENCE [LARGE SCALE GENOMIC DNA]</scope>
    <source>
        <strain evidence="3 4">2631</strain>
    </source>
</reference>
<dbReference type="Gene3D" id="3.30.40.10">
    <property type="entry name" value="Zinc/RING finger domain, C3HC4 (zinc finger)"/>
    <property type="match status" value="1"/>
</dbReference>
<accession>A0A409XI19</accession>
<dbReference type="AlphaFoldDB" id="A0A409XI19"/>
<protein>
    <recommendedName>
        <fullName evidence="2">RING-type domain-containing protein</fullName>
    </recommendedName>
</protein>
<dbReference type="SUPFAM" id="SSF57850">
    <property type="entry name" value="RING/U-box"/>
    <property type="match status" value="1"/>
</dbReference>
<dbReference type="OrthoDB" id="6105938at2759"/>
<keyword evidence="1" id="KW-0863">Zinc-finger</keyword>
<keyword evidence="1" id="KW-0479">Metal-binding</keyword>
<evidence type="ECO:0000256" key="1">
    <source>
        <dbReference type="PROSITE-ProRule" id="PRU00175"/>
    </source>
</evidence>
<sequence>VASHVGNPCGHTFCGDCGWQWHVQNKKKACPCCRIDLADSMPMIPNIAMDNTVEKHIKALALSGTREWEPGGQKFREWEGRKQAWCKGAAKREQQKKARRVVKPVTTFEIFDPLNWLQMGDNEEDDPDYMDSDVELIPRPIHRARRRRG</sequence>
<gene>
    <name evidence="3" type="ORF">CVT25_014917</name>
</gene>
<name>A0A409XI19_PSICY</name>
<keyword evidence="4" id="KW-1185">Reference proteome</keyword>
<dbReference type="GO" id="GO:0008270">
    <property type="term" value="F:zinc ion binding"/>
    <property type="evidence" value="ECO:0007669"/>
    <property type="project" value="UniProtKB-KW"/>
</dbReference>
<dbReference type="STRING" id="93625.A0A409XI19"/>
<feature type="non-terminal residue" evidence="3">
    <location>
        <position position="1"/>
    </location>
</feature>
<evidence type="ECO:0000259" key="2">
    <source>
        <dbReference type="PROSITE" id="PS50089"/>
    </source>
</evidence>
<evidence type="ECO:0000313" key="4">
    <source>
        <dbReference type="Proteomes" id="UP000283269"/>
    </source>
</evidence>
<comment type="caution">
    <text evidence="3">The sequence shown here is derived from an EMBL/GenBank/DDBJ whole genome shotgun (WGS) entry which is preliminary data.</text>
</comment>
<dbReference type="InterPro" id="IPR013083">
    <property type="entry name" value="Znf_RING/FYVE/PHD"/>
</dbReference>
<organism evidence="3 4">
    <name type="scientific">Psilocybe cyanescens</name>
    <dbReference type="NCBI Taxonomy" id="93625"/>
    <lineage>
        <taxon>Eukaryota</taxon>
        <taxon>Fungi</taxon>
        <taxon>Dikarya</taxon>
        <taxon>Basidiomycota</taxon>
        <taxon>Agaricomycotina</taxon>
        <taxon>Agaricomycetes</taxon>
        <taxon>Agaricomycetidae</taxon>
        <taxon>Agaricales</taxon>
        <taxon>Agaricineae</taxon>
        <taxon>Strophariaceae</taxon>
        <taxon>Psilocybe</taxon>
    </lineage>
</organism>